<organism evidence="1 2">
    <name type="scientific">candidate division MSBL1 archaeon SCGC-AAA259E17</name>
    <dbReference type="NCBI Taxonomy" id="1698263"/>
    <lineage>
        <taxon>Archaea</taxon>
        <taxon>Methanobacteriati</taxon>
        <taxon>Methanobacteriota</taxon>
        <taxon>candidate division MSBL1</taxon>
    </lineage>
</organism>
<evidence type="ECO:0000313" key="1">
    <source>
        <dbReference type="EMBL" id="KXA93611.1"/>
    </source>
</evidence>
<proteinExistence type="predicted"/>
<protein>
    <recommendedName>
        <fullName evidence="3">Tryptophan synthase beta chain-like PALP domain-containing protein</fullName>
    </recommendedName>
</protein>
<evidence type="ECO:0000313" key="2">
    <source>
        <dbReference type="Proteomes" id="UP000070373"/>
    </source>
</evidence>
<reference evidence="1 2" key="1">
    <citation type="journal article" date="2016" name="Sci. Rep.">
        <title>Metabolic traits of an uncultured archaeal lineage -MSBL1- from brine pools of the Red Sea.</title>
        <authorList>
            <person name="Mwirichia R."/>
            <person name="Alam I."/>
            <person name="Rashid M."/>
            <person name="Vinu M."/>
            <person name="Ba-Alawi W."/>
            <person name="Anthony Kamau A."/>
            <person name="Kamanda Ngugi D."/>
            <person name="Goker M."/>
            <person name="Klenk H.P."/>
            <person name="Bajic V."/>
            <person name="Stingl U."/>
        </authorList>
    </citation>
    <scope>NUCLEOTIDE SEQUENCE [LARGE SCALE GENOMIC DNA]</scope>
    <source>
        <strain evidence="1">SCGC-AAA259E17</strain>
    </source>
</reference>
<comment type="caution">
    <text evidence="1">The sequence shown here is derived from an EMBL/GenBank/DDBJ whole genome shotgun (WGS) entry which is preliminary data.</text>
</comment>
<dbReference type="AlphaFoldDB" id="A0A133UHC6"/>
<evidence type="ECO:0008006" key="3">
    <source>
        <dbReference type="Google" id="ProtNLM"/>
    </source>
</evidence>
<dbReference type="Proteomes" id="UP000070373">
    <property type="component" value="Unassembled WGS sequence"/>
</dbReference>
<name>A0A133UHC6_9EURY</name>
<sequence length="78" mass="9103">MIELWEKEIPVGISSGTNWHCIKSLENTLDRGVVTLIPDSPERYEGYLRRHLKEVTGDSFSSYEKIHRELSDQAKREK</sequence>
<dbReference type="EMBL" id="LHXN01000001">
    <property type="protein sequence ID" value="KXA93611.1"/>
    <property type="molecule type" value="Genomic_DNA"/>
</dbReference>
<keyword evidence="2" id="KW-1185">Reference proteome</keyword>
<gene>
    <name evidence="1" type="ORF">AKJ64_00060</name>
</gene>
<accession>A0A133UHC6</accession>